<evidence type="ECO:0000313" key="2">
    <source>
        <dbReference type="Proteomes" id="UP001500731"/>
    </source>
</evidence>
<evidence type="ECO:0000313" key="1">
    <source>
        <dbReference type="EMBL" id="GAA4486922.1"/>
    </source>
</evidence>
<comment type="caution">
    <text evidence="1">The sequence shown here is derived from an EMBL/GenBank/DDBJ whole genome shotgun (WGS) entry which is preliminary data.</text>
</comment>
<reference evidence="2" key="1">
    <citation type="journal article" date="2019" name="Int. J. Syst. Evol. Microbiol.">
        <title>The Global Catalogue of Microorganisms (GCM) 10K type strain sequencing project: providing services to taxonomists for standard genome sequencing and annotation.</title>
        <authorList>
            <consortium name="The Broad Institute Genomics Platform"/>
            <consortium name="The Broad Institute Genome Sequencing Center for Infectious Disease"/>
            <person name="Wu L."/>
            <person name="Ma J."/>
        </authorList>
    </citation>
    <scope>NUCLEOTIDE SEQUENCE [LARGE SCALE GENOMIC DNA]</scope>
    <source>
        <strain evidence="2">JCM 17839</strain>
    </source>
</reference>
<organism evidence="1 2">
    <name type="scientific">Microbacterium panaciterrae</name>
    <dbReference type="NCBI Taxonomy" id="985759"/>
    <lineage>
        <taxon>Bacteria</taxon>
        <taxon>Bacillati</taxon>
        <taxon>Actinomycetota</taxon>
        <taxon>Actinomycetes</taxon>
        <taxon>Micrococcales</taxon>
        <taxon>Microbacteriaceae</taxon>
        <taxon>Microbacterium</taxon>
    </lineage>
</organism>
<sequence>MPTFYDPEADAAEAREAIRGLAHASRQIDHPDALYGLVWEMLGATRNLEQVLNQLARNTLAHQQRASTDRGDDKIGHADAWAAADFLATAAREVGQAEAALDQASGLLGRIAWQKTPPQVAETIERAPHALDERQAQAKSRSWFEHPGIAAVKRERGLGR</sequence>
<accession>A0ABP8PH46</accession>
<gene>
    <name evidence="1" type="ORF">GCM10023171_23850</name>
</gene>
<keyword evidence="2" id="KW-1185">Reference proteome</keyword>
<dbReference type="RefSeq" id="WP_345187239.1">
    <property type="nucleotide sequence ID" value="NZ_BAABGP010000016.1"/>
</dbReference>
<name>A0ABP8PH46_9MICO</name>
<dbReference type="Proteomes" id="UP001500731">
    <property type="component" value="Unassembled WGS sequence"/>
</dbReference>
<dbReference type="EMBL" id="BAABGP010000016">
    <property type="protein sequence ID" value="GAA4486922.1"/>
    <property type="molecule type" value="Genomic_DNA"/>
</dbReference>
<protein>
    <submittedName>
        <fullName evidence="1">Uncharacterized protein</fullName>
    </submittedName>
</protein>
<proteinExistence type="predicted"/>